<accession>A0ABV4HUB5</accession>
<evidence type="ECO:0000256" key="1">
    <source>
        <dbReference type="SAM" id="Phobius"/>
    </source>
</evidence>
<keyword evidence="1" id="KW-0812">Transmembrane</keyword>
<feature type="transmembrane region" description="Helical" evidence="1">
    <location>
        <begin position="47"/>
        <end position="67"/>
    </location>
</feature>
<evidence type="ECO:0000313" key="4">
    <source>
        <dbReference type="Proteomes" id="UP001566331"/>
    </source>
</evidence>
<keyword evidence="1" id="KW-0472">Membrane</keyword>
<dbReference type="EMBL" id="JBFWIC010000033">
    <property type="protein sequence ID" value="MEZ0476354.1"/>
    <property type="molecule type" value="Genomic_DNA"/>
</dbReference>
<proteinExistence type="predicted"/>
<gene>
    <name evidence="3" type="ORF">AB6713_17295</name>
</gene>
<evidence type="ECO:0000259" key="2">
    <source>
        <dbReference type="Pfam" id="PF13937"/>
    </source>
</evidence>
<feature type="domain" description="Sodium symporter small subunit" evidence="2">
    <location>
        <begin position="7"/>
        <end position="81"/>
    </location>
</feature>
<comment type="caution">
    <text evidence="3">The sequence shown here is derived from an EMBL/GenBank/DDBJ whole genome shotgun (WGS) entry which is preliminary data.</text>
</comment>
<reference evidence="3 4" key="1">
    <citation type="submission" date="2024-07" db="EMBL/GenBank/DDBJ databases">
        <title>Luteimonas salilacus sp. nov., isolated from the shore soil of Salt Lake in Tibet of China.</title>
        <authorList>
            <person name="Zhang X."/>
            <person name="Li A."/>
        </authorList>
    </citation>
    <scope>NUCLEOTIDE SEQUENCE [LARGE SCALE GENOMIC DNA]</scope>
    <source>
        <strain evidence="3 4">B3-2-R+30</strain>
    </source>
</reference>
<dbReference type="Pfam" id="PF13937">
    <property type="entry name" value="DUF4212"/>
    <property type="match status" value="1"/>
</dbReference>
<keyword evidence="1" id="KW-1133">Transmembrane helix</keyword>
<dbReference type="Proteomes" id="UP001566331">
    <property type="component" value="Unassembled WGS sequence"/>
</dbReference>
<keyword evidence="4" id="KW-1185">Reference proteome</keyword>
<evidence type="ECO:0000313" key="3">
    <source>
        <dbReference type="EMBL" id="MEZ0476354.1"/>
    </source>
</evidence>
<dbReference type="RefSeq" id="WP_370565642.1">
    <property type="nucleotide sequence ID" value="NZ_JBFWIB010000021.1"/>
</dbReference>
<feature type="transmembrane region" description="Helical" evidence="1">
    <location>
        <begin position="15"/>
        <end position="35"/>
    </location>
</feature>
<protein>
    <submittedName>
        <fullName evidence="3">DUF4212 domain-containing protein</fullName>
    </submittedName>
</protein>
<sequence>MTFDRVEHWRRTRNLMALHLTIWFVFAFLVHWFAVPLNEASFFGWPLGYYFAAQGSLIVFVIQLFVFNWQQHRIDLAYGAHEDEELE</sequence>
<organism evidence="3 4">
    <name type="scientific">Luteimonas salinilitoris</name>
    <dbReference type="NCBI Taxonomy" id="3237697"/>
    <lineage>
        <taxon>Bacteria</taxon>
        <taxon>Pseudomonadati</taxon>
        <taxon>Pseudomonadota</taxon>
        <taxon>Gammaproteobacteria</taxon>
        <taxon>Lysobacterales</taxon>
        <taxon>Lysobacteraceae</taxon>
        <taxon>Luteimonas</taxon>
    </lineage>
</organism>
<dbReference type="InterPro" id="IPR019886">
    <property type="entry name" value="Na_symporter_ssu"/>
</dbReference>
<name>A0ABV4HUB5_9GAMM</name>
<dbReference type="NCBIfam" id="TIGR03647">
    <property type="entry name" value="Na_symport_sm"/>
    <property type="match status" value="1"/>
</dbReference>